<accession>A0A857JE17</accession>
<evidence type="ECO:0000259" key="2">
    <source>
        <dbReference type="Pfam" id="PF13473"/>
    </source>
</evidence>
<sequence>MLYVNVLGIALIAAIVWWFWLYKPQQVASNNNQVNIVVNNGVYQPSNIKVNAGEKVNLRFDRQDAAPCAEMVIFPQLDISQELTMGTNNQLALPALEQGEYDFHCQMQMYKGKLIAK</sequence>
<dbReference type="KEGG" id="pmes:FX988_00475"/>
<keyword evidence="4" id="KW-1185">Reference proteome</keyword>
<gene>
    <name evidence="3" type="ORF">FX988_00475</name>
</gene>
<feature type="domain" description="EfeO-type cupredoxin-like" evidence="2">
    <location>
        <begin position="12"/>
        <end position="116"/>
    </location>
</feature>
<name>A0A857JE17_9ALTE</name>
<dbReference type="EMBL" id="CP047656">
    <property type="protein sequence ID" value="QHJ10263.1"/>
    <property type="molecule type" value="Genomic_DNA"/>
</dbReference>
<evidence type="ECO:0000313" key="4">
    <source>
        <dbReference type="Proteomes" id="UP000464524"/>
    </source>
</evidence>
<dbReference type="InterPro" id="IPR028096">
    <property type="entry name" value="EfeO_Cupredoxin"/>
</dbReference>
<dbReference type="OrthoDB" id="9800141at2"/>
<dbReference type="SUPFAM" id="SSF49503">
    <property type="entry name" value="Cupredoxins"/>
    <property type="match status" value="1"/>
</dbReference>
<reference evidence="3 4" key="1">
    <citation type="submission" date="2019-12" db="EMBL/GenBank/DDBJ databases">
        <title>Genome sequencing and assembly of endphytes of Porphyra tenera.</title>
        <authorList>
            <person name="Park J.M."/>
            <person name="Shin R."/>
            <person name="Jo S.H."/>
        </authorList>
    </citation>
    <scope>NUCLEOTIDE SEQUENCE [LARGE SCALE GENOMIC DNA]</scope>
    <source>
        <strain evidence="3 4">GPM4</strain>
    </source>
</reference>
<dbReference type="Proteomes" id="UP000464524">
    <property type="component" value="Chromosome"/>
</dbReference>
<keyword evidence="1" id="KW-0472">Membrane</keyword>
<feature type="transmembrane region" description="Helical" evidence="1">
    <location>
        <begin position="6"/>
        <end position="22"/>
    </location>
</feature>
<dbReference type="Pfam" id="PF13473">
    <property type="entry name" value="Cupredoxin_1"/>
    <property type="match status" value="1"/>
</dbReference>
<dbReference type="Gene3D" id="2.60.40.420">
    <property type="entry name" value="Cupredoxins - blue copper proteins"/>
    <property type="match status" value="1"/>
</dbReference>
<proteinExistence type="predicted"/>
<dbReference type="InterPro" id="IPR008972">
    <property type="entry name" value="Cupredoxin"/>
</dbReference>
<keyword evidence="1" id="KW-0812">Transmembrane</keyword>
<evidence type="ECO:0000256" key="1">
    <source>
        <dbReference type="SAM" id="Phobius"/>
    </source>
</evidence>
<evidence type="ECO:0000313" key="3">
    <source>
        <dbReference type="EMBL" id="QHJ10263.1"/>
    </source>
</evidence>
<dbReference type="RefSeq" id="WP_160178166.1">
    <property type="nucleotide sequence ID" value="NZ_CP047656.1"/>
</dbReference>
<protein>
    <recommendedName>
        <fullName evidence="2">EfeO-type cupredoxin-like domain-containing protein</fullName>
    </recommendedName>
</protein>
<dbReference type="AlphaFoldDB" id="A0A857JE17"/>
<keyword evidence="1" id="KW-1133">Transmembrane helix</keyword>
<organism evidence="3 4">
    <name type="scientific">Paraglaciecola mesophila</name>
    <dbReference type="NCBI Taxonomy" id="197222"/>
    <lineage>
        <taxon>Bacteria</taxon>
        <taxon>Pseudomonadati</taxon>
        <taxon>Pseudomonadota</taxon>
        <taxon>Gammaproteobacteria</taxon>
        <taxon>Alteromonadales</taxon>
        <taxon>Alteromonadaceae</taxon>
        <taxon>Paraglaciecola</taxon>
    </lineage>
</organism>